<dbReference type="Proteomes" id="UP000443090">
    <property type="component" value="Unassembled WGS sequence"/>
</dbReference>
<gene>
    <name evidence="1" type="ORF">LOCC1_G005878</name>
</gene>
<organism evidence="1 2">
    <name type="scientific">Lachnellula occidentalis</name>
    <dbReference type="NCBI Taxonomy" id="215460"/>
    <lineage>
        <taxon>Eukaryota</taxon>
        <taxon>Fungi</taxon>
        <taxon>Dikarya</taxon>
        <taxon>Ascomycota</taxon>
        <taxon>Pezizomycotina</taxon>
        <taxon>Leotiomycetes</taxon>
        <taxon>Helotiales</taxon>
        <taxon>Lachnaceae</taxon>
        <taxon>Lachnellula</taxon>
    </lineage>
</organism>
<dbReference type="AlphaFoldDB" id="A0A8H8RRC3"/>
<proteinExistence type="predicted"/>
<protein>
    <submittedName>
        <fullName evidence="1">Uncharacterized protein</fullName>
    </submittedName>
</protein>
<sequence>MATNGTTETAPEFLYHIKRTITDYHADKSGATRTTDILGTFTDLKAAKAAAYSALASEGYVKDDFAVYEDNTQSEPENWKHGDGVLVFAKAPAGQEFDVRLDTKPNVLNFKGNASGEVEGFLHYGKFPFSYLGPLLQTTINYNNDRIGGIQTTEVEGTYPSRAAAYAAAHSVLIDDEVTKSSFAEYVEKEAFQGDWPYGDEVFVHAVAETGENFLVAVKAQPHAHAHHKCGHHGGGKCECACKHTEGGCKSKACKHEDCECK</sequence>
<keyword evidence="2" id="KW-1185">Reference proteome</keyword>
<reference evidence="1 2" key="1">
    <citation type="submission" date="2018-05" db="EMBL/GenBank/DDBJ databases">
        <title>Genome sequencing and assembly of the regulated plant pathogen Lachnellula willkommii and related sister species for the development of diagnostic species identification markers.</title>
        <authorList>
            <person name="Giroux E."/>
            <person name="Bilodeau G."/>
        </authorList>
    </citation>
    <scope>NUCLEOTIDE SEQUENCE [LARGE SCALE GENOMIC DNA]</scope>
    <source>
        <strain evidence="1 2">CBS 160.35</strain>
    </source>
</reference>
<evidence type="ECO:0000313" key="1">
    <source>
        <dbReference type="EMBL" id="TVY40420.1"/>
    </source>
</evidence>
<dbReference type="OrthoDB" id="3880401at2759"/>
<dbReference type="EMBL" id="QGMI01000455">
    <property type="protein sequence ID" value="TVY40420.1"/>
    <property type="molecule type" value="Genomic_DNA"/>
</dbReference>
<comment type="caution">
    <text evidence="1">The sequence shown here is derived from an EMBL/GenBank/DDBJ whole genome shotgun (WGS) entry which is preliminary data.</text>
</comment>
<name>A0A8H8RRC3_9HELO</name>
<accession>A0A8H8RRC3</accession>
<evidence type="ECO:0000313" key="2">
    <source>
        <dbReference type="Proteomes" id="UP000443090"/>
    </source>
</evidence>